<evidence type="ECO:0000313" key="5">
    <source>
        <dbReference type="Proteomes" id="UP001644719"/>
    </source>
</evidence>
<comment type="similarity">
    <text evidence="1 2">Belongs to the peptidase S14 family.</text>
</comment>
<evidence type="ECO:0000256" key="1">
    <source>
        <dbReference type="ARBA" id="ARBA00007039"/>
    </source>
</evidence>
<dbReference type="Proteomes" id="UP001644719">
    <property type="component" value="Unassembled WGS sequence"/>
</dbReference>
<dbReference type="RefSeq" id="WP_173769243.1">
    <property type="nucleotide sequence ID" value="NZ_JAAITS010000004.1"/>
</dbReference>
<keyword evidence="4" id="KW-0378">Hydrolase</keyword>
<name>A0ABX2H263_9FIRM</name>
<dbReference type="InterPro" id="IPR029045">
    <property type="entry name" value="ClpP/crotonase-like_dom_sf"/>
</dbReference>
<gene>
    <name evidence="4" type="ORF">G5B17_02105</name>
</gene>
<keyword evidence="3" id="KW-1133">Transmembrane helix</keyword>
<dbReference type="Gene3D" id="3.90.226.10">
    <property type="entry name" value="2-enoyl-CoA Hydratase, Chain A, domain 1"/>
    <property type="match status" value="1"/>
</dbReference>
<keyword evidence="3" id="KW-0472">Membrane</keyword>
<protein>
    <recommendedName>
        <fullName evidence="2">ATP-dependent Clp protease proteolytic subunit</fullName>
    </recommendedName>
</protein>
<keyword evidence="5" id="KW-1185">Reference proteome</keyword>
<keyword evidence="4" id="KW-0645">Protease</keyword>
<proteinExistence type="inferred from homology"/>
<dbReference type="EMBL" id="JAAITS010000004">
    <property type="protein sequence ID" value="NSG84254.1"/>
    <property type="molecule type" value="Genomic_DNA"/>
</dbReference>
<dbReference type="PRINTS" id="PR00127">
    <property type="entry name" value="CLPPROTEASEP"/>
</dbReference>
<evidence type="ECO:0000313" key="4">
    <source>
        <dbReference type="EMBL" id="NSG84254.1"/>
    </source>
</evidence>
<organism evidence="4 5">
    <name type="scientific">Blautia faecis</name>
    <dbReference type="NCBI Taxonomy" id="871665"/>
    <lineage>
        <taxon>Bacteria</taxon>
        <taxon>Bacillati</taxon>
        <taxon>Bacillota</taxon>
        <taxon>Clostridia</taxon>
        <taxon>Lachnospirales</taxon>
        <taxon>Lachnospiraceae</taxon>
        <taxon>Blautia</taxon>
    </lineage>
</organism>
<dbReference type="GO" id="GO:0006508">
    <property type="term" value="P:proteolysis"/>
    <property type="evidence" value="ECO:0007669"/>
    <property type="project" value="UniProtKB-KW"/>
</dbReference>
<dbReference type="SUPFAM" id="SSF52096">
    <property type="entry name" value="ClpP/crotonase"/>
    <property type="match status" value="1"/>
</dbReference>
<dbReference type="PANTHER" id="PTHR10381:SF11">
    <property type="entry name" value="ATP-DEPENDENT CLP PROTEASE PROTEOLYTIC SUBUNIT, MITOCHONDRIAL"/>
    <property type="match status" value="1"/>
</dbReference>
<reference evidence="4 5" key="1">
    <citation type="journal article" date="2020" name="Cell Host Microbe">
        <title>Functional and Genomic Variation between Human-Derived Isolates of Lachnospiraceae Reveals Inter- and Intra-Species Diversity.</title>
        <authorList>
            <person name="Sorbara M.T."/>
            <person name="Littmann E.R."/>
            <person name="Fontana E."/>
            <person name="Moody T.U."/>
            <person name="Kohout C.E."/>
            <person name="Gjonbalaj M."/>
            <person name="Eaton V."/>
            <person name="Seok R."/>
            <person name="Leiner I.M."/>
            <person name="Pamer E.G."/>
        </authorList>
    </citation>
    <scope>NUCLEOTIDE SEQUENCE [LARGE SCALE GENOMIC DNA]</scope>
    <source>
        <strain evidence="4 5">MSK.17.74</strain>
    </source>
</reference>
<dbReference type="InterPro" id="IPR023562">
    <property type="entry name" value="ClpP/TepA"/>
</dbReference>
<dbReference type="Pfam" id="PF00574">
    <property type="entry name" value="CLP_protease"/>
    <property type="match status" value="1"/>
</dbReference>
<accession>A0ABX2H263</accession>
<comment type="caution">
    <text evidence="4">The sequence shown here is derived from an EMBL/GenBank/DDBJ whole genome shotgun (WGS) entry which is preliminary data.</text>
</comment>
<dbReference type="InterPro" id="IPR001907">
    <property type="entry name" value="ClpP"/>
</dbReference>
<dbReference type="GO" id="GO:0008233">
    <property type="term" value="F:peptidase activity"/>
    <property type="evidence" value="ECO:0007669"/>
    <property type="project" value="UniProtKB-KW"/>
</dbReference>
<evidence type="ECO:0000256" key="2">
    <source>
        <dbReference type="RuleBase" id="RU003567"/>
    </source>
</evidence>
<sequence>MDILPLSLVGTTKESDVPTPEEYTYWEDRKNRTFYIDFEIEEDYALIELAKIIIQLNIAEKDIPTSELQPIRLLIHSFGGDLEQANFFADLCIASRIPIITVAMGVAMSAGFIIFLSGHKRYAFKHTQMMVHSGNASFSGTAEQIDSAQKNYKKQIEDMKSYVLERTSIDEKTFNKNRSKDWYLTEEELKKYNVVDEIISDISVIF</sequence>
<keyword evidence="3" id="KW-0812">Transmembrane</keyword>
<feature type="transmembrane region" description="Helical" evidence="3">
    <location>
        <begin position="97"/>
        <end position="116"/>
    </location>
</feature>
<evidence type="ECO:0000256" key="3">
    <source>
        <dbReference type="SAM" id="Phobius"/>
    </source>
</evidence>
<dbReference type="PANTHER" id="PTHR10381">
    <property type="entry name" value="ATP-DEPENDENT CLP PROTEASE PROTEOLYTIC SUBUNIT"/>
    <property type="match status" value="1"/>
</dbReference>